<keyword evidence="2" id="KW-1185">Reference proteome</keyword>
<dbReference type="RefSeq" id="WP_204132766.1">
    <property type="nucleotide sequence ID" value="NZ_JAFDVD010000023.1"/>
</dbReference>
<protein>
    <submittedName>
        <fullName evidence="1">Uncharacterized protein</fullName>
    </submittedName>
</protein>
<proteinExistence type="predicted"/>
<evidence type="ECO:0000313" key="1">
    <source>
        <dbReference type="EMBL" id="MBM6402299.1"/>
    </source>
</evidence>
<evidence type="ECO:0000313" key="2">
    <source>
        <dbReference type="Proteomes" id="UP001430172"/>
    </source>
</evidence>
<reference evidence="1" key="1">
    <citation type="submission" date="2021-02" db="EMBL/GenBank/DDBJ databases">
        <title>Phycicoccus sp. MQZ13P-5T, whole genome shotgun sequence.</title>
        <authorList>
            <person name="Tuo L."/>
        </authorList>
    </citation>
    <scope>NUCLEOTIDE SEQUENCE</scope>
    <source>
        <strain evidence="1">MQZ13P-5</strain>
    </source>
</reference>
<organism evidence="1 2">
    <name type="scientific">Phycicoccus sonneratiae</name>
    <dbReference type="NCBI Taxonomy" id="2807628"/>
    <lineage>
        <taxon>Bacteria</taxon>
        <taxon>Bacillati</taxon>
        <taxon>Actinomycetota</taxon>
        <taxon>Actinomycetes</taxon>
        <taxon>Micrococcales</taxon>
        <taxon>Intrasporangiaceae</taxon>
        <taxon>Phycicoccus</taxon>
    </lineage>
</organism>
<dbReference type="EMBL" id="JAFDVD010000023">
    <property type="protein sequence ID" value="MBM6402299.1"/>
    <property type="molecule type" value="Genomic_DNA"/>
</dbReference>
<accession>A0ABS2CQY6</accession>
<comment type="caution">
    <text evidence="1">The sequence shown here is derived from an EMBL/GenBank/DDBJ whole genome shotgun (WGS) entry which is preliminary data.</text>
</comment>
<sequence length="123" mass="13794">MTRWEVSPDRGSNPTAVARKVVTMYLMPRPGHVLVQIHARIEPLEQPIEIRGIAPESAQLVKIERDYPGFVGRTGDRQFWMSCGVTGTDVDESDFLDMVARGRDVGLAMFDGPFTGWLYSPEL</sequence>
<name>A0ABS2CQY6_9MICO</name>
<dbReference type="Proteomes" id="UP001430172">
    <property type="component" value="Unassembled WGS sequence"/>
</dbReference>
<gene>
    <name evidence="1" type="ORF">JQN70_18025</name>
</gene>